<accession>A0A5E4NQL8</accession>
<dbReference type="Proteomes" id="UP000325440">
    <property type="component" value="Unassembled WGS sequence"/>
</dbReference>
<proteinExistence type="predicted"/>
<evidence type="ECO:0000256" key="1">
    <source>
        <dbReference type="SAM" id="MobiDB-lite"/>
    </source>
</evidence>
<gene>
    <name evidence="2" type="ORF">CINCED_3A003991</name>
</gene>
<sequence length="62" mass="7251">MNRSRRNRRSDPERCTRQRSHPEKMIVNSGLKNLELTPECSVKTVMLVKPENGISQERVEND</sequence>
<evidence type="ECO:0000313" key="2">
    <source>
        <dbReference type="EMBL" id="VVC46099.1"/>
    </source>
</evidence>
<feature type="non-terminal residue" evidence="2">
    <location>
        <position position="62"/>
    </location>
</feature>
<evidence type="ECO:0000313" key="3">
    <source>
        <dbReference type="Proteomes" id="UP000325440"/>
    </source>
</evidence>
<name>A0A5E4NQL8_9HEMI</name>
<dbReference type="EMBL" id="CABPRJ010002433">
    <property type="protein sequence ID" value="VVC46099.1"/>
    <property type="molecule type" value="Genomic_DNA"/>
</dbReference>
<feature type="compositionally biased region" description="Basic and acidic residues" evidence="1">
    <location>
        <begin position="9"/>
        <end position="22"/>
    </location>
</feature>
<organism evidence="2 3">
    <name type="scientific">Cinara cedri</name>
    <dbReference type="NCBI Taxonomy" id="506608"/>
    <lineage>
        <taxon>Eukaryota</taxon>
        <taxon>Metazoa</taxon>
        <taxon>Ecdysozoa</taxon>
        <taxon>Arthropoda</taxon>
        <taxon>Hexapoda</taxon>
        <taxon>Insecta</taxon>
        <taxon>Pterygota</taxon>
        <taxon>Neoptera</taxon>
        <taxon>Paraneoptera</taxon>
        <taxon>Hemiptera</taxon>
        <taxon>Sternorrhyncha</taxon>
        <taxon>Aphidomorpha</taxon>
        <taxon>Aphidoidea</taxon>
        <taxon>Aphididae</taxon>
        <taxon>Lachninae</taxon>
        <taxon>Cinara</taxon>
    </lineage>
</organism>
<reference evidence="2 3" key="1">
    <citation type="submission" date="2019-08" db="EMBL/GenBank/DDBJ databases">
        <authorList>
            <person name="Alioto T."/>
            <person name="Alioto T."/>
            <person name="Gomez Garrido J."/>
        </authorList>
    </citation>
    <scope>NUCLEOTIDE SEQUENCE [LARGE SCALE GENOMIC DNA]</scope>
</reference>
<feature type="region of interest" description="Disordered" evidence="1">
    <location>
        <begin position="1"/>
        <end position="22"/>
    </location>
</feature>
<protein>
    <submittedName>
        <fullName evidence="2">Uncharacterized protein</fullName>
    </submittedName>
</protein>
<keyword evidence="3" id="KW-1185">Reference proteome</keyword>
<dbReference type="AlphaFoldDB" id="A0A5E4NQL8"/>